<dbReference type="InterPro" id="IPR015940">
    <property type="entry name" value="UBA"/>
</dbReference>
<dbReference type="InterPro" id="IPR009060">
    <property type="entry name" value="UBA-like_sf"/>
</dbReference>
<dbReference type="Proteomes" id="UP001055439">
    <property type="component" value="Chromosome 6"/>
</dbReference>
<evidence type="ECO:0000313" key="2">
    <source>
        <dbReference type="EMBL" id="URE08816.1"/>
    </source>
</evidence>
<dbReference type="CDD" id="cd14270">
    <property type="entry name" value="UBA"/>
    <property type="match status" value="1"/>
</dbReference>
<dbReference type="EMBL" id="CP097508">
    <property type="protein sequence ID" value="URE08816.1"/>
    <property type="molecule type" value="Genomic_DNA"/>
</dbReference>
<dbReference type="SUPFAM" id="SSF46934">
    <property type="entry name" value="UBA-like"/>
    <property type="match status" value="1"/>
</dbReference>
<proteinExistence type="predicted"/>
<evidence type="ECO:0000259" key="1">
    <source>
        <dbReference type="Pfam" id="PF22562"/>
    </source>
</evidence>
<protein>
    <submittedName>
        <fullName evidence="2">UBA</fullName>
    </submittedName>
</protein>
<dbReference type="Pfam" id="PF22562">
    <property type="entry name" value="UBA_7"/>
    <property type="match status" value="1"/>
</dbReference>
<dbReference type="OrthoDB" id="434245at2759"/>
<feature type="domain" description="UBA" evidence="1">
    <location>
        <begin position="1"/>
        <end position="32"/>
    </location>
</feature>
<sequence>MGMGYKENAAKRALRMTGQDVRPAVHFLVEEQAWKILRKQENIQRQAEILYSSILCH</sequence>
<name>A0A9E7G5U8_9LILI</name>
<evidence type="ECO:0000313" key="3">
    <source>
        <dbReference type="Proteomes" id="UP001055439"/>
    </source>
</evidence>
<dbReference type="Gene3D" id="1.10.8.10">
    <property type="entry name" value="DNA helicase RuvA subunit, C-terminal domain"/>
    <property type="match status" value="1"/>
</dbReference>
<accession>A0A9E7G5U8</accession>
<dbReference type="AlphaFoldDB" id="A0A9E7G5U8"/>
<organism evidence="2 3">
    <name type="scientific">Musa troglodytarum</name>
    <name type="common">fe'i banana</name>
    <dbReference type="NCBI Taxonomy" id="320322"/>
    <lineage>
        <taxon>Eukaryota</taxon>
        <taxon>Viridiplantae</taxon>
        <taxon>Streptophyta</taxon>
        <taxon>Embryophyta</taxon>
        <taxon>Tracheophyta</taxon>
        <taxon>Spermatophyta</taxon>
        <taxon>Magnoliopsida</taxon>
        <taxon>Liliopsida</taxon>
        <taxon>Zingiberales</taxon>
        <taxon>Musaceae</taxon>
        <taxon>Musa</taxon>
    </lineage>
</organism>
<gene>
    <name evidence="2" type="ORF">MUK42_02874</name>
</gene>
<reference evidence="2" key="1">
    <citation type="submission" date="2022-05" db="EMBL/GenBank/DDBJ databases">
        <title>The Musa troglodytarum L. genome provides insights into the mechanism of non-climacteric behaviour and enrichment of carotenoids.</title>
        <authorList>
            <person name="Wang J."/>
        </authorList>
    </citation>
    <scope>NUCLEOTIDE SEQUENCE</scope>
    <source>
        <tissue evidence="2">Leaf</tissue>
    </source>
</reference>
<keyword evidence="3" id="KW-1185">Reference proteome</keyword>